<reference evidence="2" key="1">
    <citation type="journal article" date="2021" name="PeerJ">
        <title>Extensive microbial diversity within the chicken gut microbiome revealed by metagenomics and culture.</title>
        <authorList>
            <person name="Gilroy R."/>
            <person name="Ravi A."/>
            <person name="Getino M."/>
            <person name="Pursley I."/>
            <person name="Horton D.L."/>
            <person name="Alikhan N.F."/>
            <person name="Baker D."/>
            <person name="Gharbi K."/>
            <person name="Hall N."/>
            <person name="Watson M."/>
            <person name="Adriaenssens E.M."/>
            <person name="Foster-Nyarko E."/>
            <person name="Jarju S."/>
            <person name="Secka A."/>
            <person name="Antonio M."/>
            <person name="Oren A."/>
            <person name="Chaudhuri R.R."/>
            <person name="La Ragione R."/>
            <person name="Hildebrand F."/>
            <person name="Pallen M.J."/>
        </authorList>
    </citation>
    <scope>NUCLEOTIDE SEQUENCE</scope>
    <source>
        <strain evidence="2">14324</strain>
    </source>
</reference>
<comment type="caution">
    <text evidence="2">The sequence shown here is derived from an EMBL/GenBank/DDBJ whole genome shotgun (WGS) entry which is preliminary data.</text>
</comment>
<dbReference type="InterPro" id="IPR001173">
    <property type="entry name" value="Glyco_trans_2-like"/>
</dbReference>
<dbReference type="Pfam" id="PF00535">
    <property type="entry name" value="Glycos_transf_2"/>
    <property type="match status" value="1"/>
</dbReference>
<feature type="domain" description="Glycosyltransferase 2-like" evidence="1">
    <location>
        <begin position="8"/>
        <end position="174"/>
    </location>
</feature>
<evidence type="ECO:0000313" key="3">
    <source>
        <dbReference type="Proteomes" id="UP000824041"/>
    </source>
</evidence>
<dbReference type="SUPFAM" id="SSF53448">
    <property type="entry name" value="Nucleotide-diphospho-sugar transferases"/>
    <property type="match status" value="1"/>
</dbReference>
<dbReference type="Gene3D" id="3.90.550.10">
    <property type="entry name" value="Spore Coat Polysaccharide Biosynthesis Protein SpsA, Chain A"/>
    <property type="match status" value="1"/>
</dbReference>
<protein>
    <submittedName>
        <fullName evidence="2">Glycosyltransferase</fullName>
        <ecNumber evidence="2">2.4.-.-</ecNumber>
    </submittedName>
</protein>
<gene>
    <name evidence="2" type="ORF">IAA21_07265</name>
</gene>
<sequence>MKKAVVEVIIPTYRPGREFEKVLERLSKQEYPIERIRIMNTEEEFWNPRWEETYPLLEVHHLKKEEFDHGGTRRTAAGLSKADILVYMTQDALPKNKKLIGNLVRPLLEMEKAGASYARQLPASGCSFLECYTRSFNYPEKPALKTREDLSRLGIKTFFCSNVCAAYKKEVYEKSGGFPKKAIFNEDMILAGKMIQKGYGIYYAAQAEVIHSHNYTGLQQFHRNFDLGVSQAEHPEIFGMVSSEGEGIKLVADTARYLLKKGKIWLLPSLLFQSGCKFLGYRGGKSWRRLPGKLVLWCTMNKEYWR</sequence>
<dbReference type="Proteomes" id="UP000824041">
    <property type="component" value="Unassembled WGS sequence"/>
</dbReference>
<dbReference type="EC" id="2.4.-.-" evidence="2"/>
<dbReference type="InterPro" id="IPR029044">
    <property type="entry name" value="Nucleotide-diphossugar_trans"/>
</dbReference>
<dbReference type="GO" id="GO:0016757">
    <property type="term" value="F:glycosyltransferase activity"/>
    <property type="evidence" value="ECO:0007669"/>
    <property type="project" value="UniProtKB-KW"/>
</dbReference>
<organism evidence="2 3">
    <name type="scientific">Candidatus Blautia faecigallinarum</name>
    <dbReference type="NCBI Taxonomy" id="2838488"/>
    <lineage>
        <taxon>Bacteria</taxon>
        <taxon>Bacillati</taxon>
        <taxon>Bacillota</taxon>
        <taxon>Clostridia</taxon>
        <taxon>Lachnospirales</taxon>
        <taxon>Lachnospiraceae</taxon>
        <taxon>Blautia</taxon>
    </lineage>
</organism>
<evidence type="ECO:0000259" key="1">
    <source>
        <dbReference type="Pfam" id="PF00535"/>
    </source>
</evidence>
<name>A0A9D2IU70_9FIRM</name>
<proteinExistence type="predicted"/>
<dbReference type="AlphaFoldDB" id="A0A9D2IU70"/>
<accession>A0A9D2IU70</accession>
<evidence type="ECO:0000313" key="2">
    <source>
        <dbReference type="EMBL" id="HIZ22577.1"/>
    </source>
</evidence>
<keyword evidence="2" id="KW-0808">Transferase</keyword>
<dbReference type="EMBL" id="DXBU01000099">
    <property type="protein sequence ID" value="HIZ22577.1"/>
    <property type="molecule type" value="Genomic_DNA"/>
</dbReference>
<keyword evidence="2" id="KW-0328">Glycosyltransferase</keyword>
<reference evidence="2" key="2">
    <citation type="submission" date="2021-04" db="EMBL/GenBank/DDBJ databases">
        <authorList>
            <person name="Gilroy R."/>
        </authorList>
    </citation>
    <scope>NUCLEOTIDE SEQUENCE</scope>
    <source>
        <strain evidence="2">14324</strain>
    </source>
</reference>